<dbReference type="GO" id="GO:0016787">
    <property type="term" value="F:hydrolase activity"/>
    <property type="evidence" value="ECO:0007669"/>
    <property type="project" value="UniProtKB-KW"/>
</dbReference>
<dbReference type="CDD" id="cd14494">
    <property type="entry name" value="PTP_DSP_cys"/>
    <property type="match status" value="1"/>
</dbReference>
<feature type="signal peptide" evidence="1">
    <location>
        <begin position="1"/>
        <end position="22"/>
    </location>
</feature>
<evidence type="ECO:0000259" key="2">
    <source>
        <dbReference type="PROSITE" id="PS50056"/>
    </source>
</evidence>
<dbReference type="AlphaFoldDB" id="A0A5B8MSN3"/>
<dbReference type="SUPFAM" id="SSF52799">
    <property type="entry name" value="(Phosphotyrosine protein) phosphatases II"/>
    <property type="match status" value="1"/>
</dbReference>
<dbReference type="InterPro" id="IPR029021">
    <property type="entry name" value="Prot-tyrosine_phosphatase-like"/>
</dbReference>
<dbReference type="PROSITE" id="PS51257">
    <property type="entry name" value="PROKAR_LIPOPROTEIN"/>
    <property type="match status" value="1"/>
</dbReference>
<reference evidence="3 4" key="1">
    <citation type="submission" date="2018-07" db="EMBL/GenBank/DDBJ databases">
        <title>The complete nuclear genome of the prasinophyte Chloropicon primus (CCMP1205).</title>
        <authorList>
            <person name="Pombert J.-F."/>
            <person name="Otis C."/>
            <person name="Turmel M."/>
            <person name="Lemieux C."/>
        </authorList>
    </citation>
    <scope>NUCLEOTIDE SEQUENCE [LARGE SCALE GENOMIC DNA]</scope>
    <source>
        <strain evidence="3 4">CCMP1205</strain>
    </source>
</reference>
<dbReference type="InterPro" id="IPR050471">
    <property type="entry name" value="AB_hydrolase"/>
</dbReference>
<sequence length="568" mass="64534">MKNLTSLLLVVLASCVVVGSRAEGFKPQRVHFVDHVGHNAFFRGNEPLSNDTRTFLYDDLIAEIKNKAAVEGGFDIDRKIFLVDISFEYVERKDISAEKEFFEKNPHLGMYVEWPLFGAPVPPYDLPRDVVQYLAKGPVWFVDDLPKRLADLRGWLEKKPDDPEATMIVYAHCEAGCDRTGEFIASYLMQYKGMTIQEAWDRDTSDCGRDPVHFSEFAIDWYCEYLFLQGFKNLGKCVAQSVSNGEAEHRVLWIAGVGCAQDVWEKEIAIMEKLSKLKGGLSVCTFDNRGIGRSSSPVRKGDYSIEKLAGDALALLGHLKWSSAHIIGHSMGSMIATRIAIVAPDMVDSLTLIATCRRFVDLWPRSFKSLSLFLNMFLSPLDAEGRALLDLKCHFTQDYLEETLTEDEVASEQGAKLTEVNVDVMGSGEEKGGVQQQRQQQLPLTRRESLKREYMRKASMKNNHQPDHGFKGQMNACRCHFVSMEEIESLRETDFPFLMIHGTQDYIIPWQAGQKFFLMLKNRSKFMLLHGAHFLSRERTGEVVTAVLQQIFEGWNLRKKRESRVGPS</sequence>
<evidence type="ECO:0000313" key="3">
    <source>
        <dbReference type="EMBL" id="QDZ22410.1"/>
    </source>
</evidence>
<dbReference type="InterPro" id="IPR000073">
    <property type="entry name" value="AB_hydrolase_1"/>
</dbReference>
<evidence type="ECO:0000313" key="4">
    <source>
        <dbReference type="Proteomes" id="UP000316726"/>
    </source>
</evidence>
<feature type="chain" id="PRO_5023140218" evidence="1">
    <location>
        <begin position="23"/>
        <end position="568"/>
    </location>
</feature>
<proteinExistence type="predicted"/>
<keyword evidence="4" id="KW-1185">Reference proteome</keyword>
<dbReference type="Pfam" id="PF00561">
    <property type="entry name" value="Abhydrolase_1"/>
    <property type="match status" value="1"/>
</dbReference>
<dbReference type="STRING" id="1764295.A0A5B8MSN3"/>
<organism evidence="3 4">
    <name type="scientific">Chloropicon primus</name>
    <dbReference type="NCBI Taxonomy" id="1764295"/>
    <lineage>
        <taxon>Eukaryota</taxon>
        <taxon>Viridiplantae</taxon>
        <taxon>Chlorophyta</taxon>
        <taxon>Chloropicophyceae</taxon>
        <taxon>Chloropicales</taxon>
        <taxon>Chloropicaceae</taxon>
        <taxon>Chloropicon</taxon>
    </lineage>
</organism>
<dbReference type="PANTHER" id="PTHR43433">
    <property type="entry name" value="HYDROLASE, ALPHA/BETA FOLD FAMILY PROTEIN"/>
    <property type="match status" value="1"/>
</dbReference>
<keyword evidence="1" id="KW-0732">Signal</keyword>
<dbReference type="InterPro" id="IPR029058">
    <property type="entry name" value="AB_hydrolase_fold"/>
</dbReference>
<dbReference type="PROSITE" id="PS50056">
    <property type="entry name" value="TYR_PHOSPHATASE_2"/>
    <property type="match status" value="1"/>
</dbReference>
<dbReference type="EMBL" id="CP031040">
    <property type="protein sequence ID" value="QDZ22410.1"/>
    <property type="molecule type" value="Genomic_DNA"/>
</dbReference>
<evidence type="ECO:0000256" key="1">
    <source>
        <dbReference type="SAM" id="SignalP"/>
    </source>
</evidence>
<dbReference type="Gene3D" id="3.40.50.1820">
    <property type="entry name" value="alpha/beta hydrolase"/>
    <property type="match status" value="1"/>
</dbReference>
<dbReference type="InterPro" id="IPR000387">
    <property type="entry name" value="Tyr_Pase_dom"/>
</dbReference>
<dbReference type="OrthoDB" id="19657at2759"/>
<accession>A0A5B8MSN3</accession>
<dbReference type="SUPFAM" id="SSF53474">
    <property type="entry name" value="alpha/beta-Hydrolases"/>
    <property type="match status" value="1"/>
</dbReference>
<keyword evidence="3" id="KW-0378">Hydrolase</keyword>
<gene>
    <name evidence="3" type="ORF">A3770_07p49280</name>
</gene>
<feature type="domain" description="Tyrosine specific protein phosphatases" evidence="2">
    <location>
        <begin position="143"/>
        <end position="199"/>
    </location>
</feature>
<name>A0A5B8MSN3_9CHLO</name>
<dbReference type="Gene3D" id="3.90.190.10">
    <property type="entry name" value="Protein tyrosine phosphatase superfamily"/>
    <property type="match status" value="1"/>
</dbReference>
<dbReference type="PANTHER" id="PTHR43433:SF5">
    <property type="entry name" value="AB HYDROLASE-1 DOMAIN-CONTAINING PROTEIN"/>
    <property type="match status" value="1"/>
</dbReference>
<dbReference type="Proteomes" id="UP000316726">
    <property type="component" value="Chromosome 7"/>
</dbReference>
<protein>
    <submittedName>
        <fullName evidence="3">Alpha/beta-hydrolase</fullName>
    </submittedName>
</protein>